<reference evidence="2" key="1">
    <citation type="submission" date="2014-09" db="EMBL/GenBank/DDBJ databases">
        <authorList>
            <person name="Magalhaes I.L.F."/>
            <person name="Oliveira U."/>
            <person name="Santos F.R."/>
            <person name="Vidigal T.H.D.A."/>
            <person name="Brescovit A.D."/>
            <person name="Santos A.J."/>
        </authorList>
    </citation>
    <scope>NUCLEOTIDE SEQUENCE</scope>
    <source>
        <tissue evidence="2">Shoot tissue taken approximately 20 cm above the soil surface</tissue>
    </source>
</reference>
<evidence type="ECO:0000256" key="1">
    <source>
        <dbReference type="SAM" id="MobiDB-lite"/>
    </source>
</evidence>
<proteinExistence type="predicted"/>
<dbReference type="AlphaFoldDB" id="A0A0A9EGS7"/>
<organism evidence="2">
    <name type="scientific">Arundo donax</name>
    <name type="common">Giant reed</name>
    <name type="synonym">Donax arundinaceus</name>
    <dbReference type="NCBI Taxonomy" id="35708"/>
    <lineage>
        <taxon>Eukaryota</taxon>
        <taxon>Viridiplantae</taxon>
        <taxon>Streptophyta</taxon>
        <taxon>Embryophyta</taxon>
        <taxon>Tracheophyta</taxon>
        <taxon>Spermatophyta</taxon>
        <taxon>Magnoliopsida</taxon>
        <taxon>Liliopsida</taxon>
        <taxon>Poales</taxon>
        <taxon>Poaceae</taxon>
        <taxon>PACMAD clade</taxon>
        <taxon>Arundinoideae</taxon>
        <taxon>Arundineae</taxon>
        <taxon>Arundo</taxon>
    </lineage>
</organism>
<evidence type="ECO:0000313" key="2">
    <source>
        <dbReference type="EMBL" id="JAD98203.1"/>
    </source>
</evidence>
<reference evidence="2" key="2">
    <citation type="journal article" date="2015" name="Data Brief">
        <title>Shoot transcriptome of the giant reed, Arundo donax.</title>
        <authorList>
            <person name="Barrero R.A."/>
            <person name="Guerrero F.D."/>
            <person name="Moolhuijzen P."/>
            <person name="Goolsby J.A."/>
            <person name="Tidwell J."/>
            <person name="Bellgard S.E."/>
            <person name="Bellgard M.I."/>
        </authorList>
    </citation>
    <scope>NUCLEOTIDE SEQUENCE</scope>
    <source>
        <tissue evidence="2">Shoot tissue taken approximately 20 cm above the soil surface</tissue>
    </source>
</reference>
<accession>A0A0A9EGS7</accession>
<protein>
    <submittedName>
        <fullName evidence="2">Uncharacterized protein</fullName>
    </submittedName>
</protein>
<sequence length="44" mass="4915">MIGIDRVLMEETGTIMSHMKRCTKSRIHGKEPKAEVESGPSVED</sequence>
<name>A0A0A9EGS7_ARUDO</name>
<feature type="region of interest" description="Disordered" evidence="1">
    <location>
        <begin position="19"/>
        <end position="44"/>
    </location>
</feature>
<dbReference type="EMBL" id="GBRH01199692">
    <property type="protein sequence ID" value="JAD98203.1"/>
    <property type="molecule type" value="Transcribed_RNA"/>
</dbReference>